<keyword evidence="2" id="KW-0732">Signal</keyword>
<organism evidence="3 4">
    <name type="scientific">Ascodesmis nigricans</name>
    <dbReference type="NCBI Taxonomy" id="341454"/>
    <lineage>
        <taxon>Eukaryota</taxon>
        <taxon>Fungi</taxon>
        <taxon>Dikarya</taxon>
        <taxon>Ascomycota</taxon>
        <taxon>Pezizomycotina</taxon>
        <taxon>Pezizomycetes</taxon>
        <taxon>Pezizales</taxon>
        <taxon>Ascodesmidaceae</taxon>
        <taxon>Ascodesmis</taxon>
    </lineage>
</organism>
<gene>
    <name evidence="3" type="ORF">EX30DRAFT_228610</name>
</gene>
<protein>
    <submittedName>
        <fullName evidence="3">Uncharacterized protein</fullName>
    </submittedName>
</protein>
<proteinExistence type="predicted"/>
<evidence type="ECO:0000313" key="3">
    <source>
        <dbReference type="EMBL" id="TGZ76746.1"/>
    </source>
</evidence>
<dbReference type="AlphaFoldDB" id="A0A4S2MIL2"/>
<feature type="compositionally biased region" description="Polar residues" evidence="1">
    <location>
        <begin position="114"/>
        <end position="132"/>
    </location>
</feature>
<dbReference type="EMBL" id="ML220167">
    <property type="protein sequence ID" value="TGZ76746.1"/>
    <property type="molecule type" value="Genomic_DNA"/>
</dbReference>
<feature type="chain" id="PRO_5020517046" evidence="2">
    <location>
        <begin position="22"/>
        <end position="132"/>
    </location>
</feature>
<reference evidence="3 4" key="1">
    <citation type="submission" date="2019-04" db="EMBL/GenBank/DDBJ databases">
        <title>Comparative genomics and transcriptomics to analyze fruiting body development in filamentous ascomycetes.</title>
        <authorList>
            <consortium name="DOE Joint Genome Institute"/>
            <person name="Lutkenhaus R."/>
            <person name="Traeger S."/>
            <person name="Breuer J."/>
            <person name="Kuo A."/>
            <person name="Lipzen A."/>
            <person name="Pangilinan J."/>
            <person name="Dilworth D."/>
            <person name="Sandor L."/>
            <person name="Poggeler S."/>
            <person name="Barry K."/>
            <person name="Grigoriev I.V."/>
            <person name="Nowrousian M."/>
        </authorList>
    </citation>
    <scope>NUCLEOTIDE SEQUENCE [LARGE SCALE GENOMIC DNA]</scope>
    <source>
        <strain evidence="3 4">CBS 389.68</strain>
    </source>
</reference>
<evidence type="ECO:0000256" key="1">
    <source>
        <dbReference type="SAM" id="MobiDB-lite"/>
    </source>
</evidence>
<accession>A0A4S2MIL2</accession>
<dbReference type="InParanoid" id="A0A4S2MIL2"/>
<feature type="signal peptide" evidence="2">
    <location>
        <begin position="1"/>
        <end position="21"/>
    </location>
</feature>
<evidence type="ECO:0000256" key="2">
    <source>
        <dbReference type="SAM" id="SignalP"/>
    </source>
</evidence>
<keyword evidence="4" id="KW-1185">Reference proteome</keyword>
<name>A0A4S2MIL2_9PEZI</name>
<dbReference type="Proteomes" id="UP000298138">
    <property type="component" value="Unassembled WGS sequence"/>
</dbReference>
<sequence length="132" mass="14525">MLDPVSFYLILVVVWWSPISQSPISKPSSPYWGSQTLLYQLPFPSLSSSHVHSIIMNDDHYTNLQAIPTASDDDKPILPSQAPSASAYSTYAYNNSPHFLSLSILAHTVHPPNVQVSPQNTGQPHTTQAPSR</sequence>
<feature type="region of interest" description="Disordered" evidence="1">
    <location>
        <begin position="112"/>
        <end position="132"/>
    </location>
</feature>
<evidence type="ECO:0000313" key="4">
    <source>
        <dbReference type="Proteomes" id="UP000298138"/>
    </source>
</evidence>